<name>A0AA36JNB4_9DINO</name>
<dbReference type="InterPro" id="IPR016039">
    <property type="entry name" value="Thiolase-like"/>
</dbReference>
<keyword evidence="3" id="KW-0597">Phosphoprotein</keyword>
<dbReference type="SUPFAM" id="SSF52777">
    <property type="entry name" value="CoA-dependent acyltransferases"/>
    <property type="match status" value="4"/>
</dbReference>
<dbReference type="SUPFAM" id="SSF53474">
    <property type="entry name" value="alpha/beta-Hydrolases"/>
    <property type="match status" value="1"/>
</dbReference>
<dbReference type="Pfam" id="PF02801">
    <property type="entry name" value="Ketoacyl-synt_C"/>
    <property type="match status" value="2"/>
</dbReference>
<dbReference type="PROSITE" id="PS52019">
    <property type="entry name" value="PKS_MFAS_DH"/>
    <property type="match status" value="1"/>
</dbReference>
<dbReference type="InterPro" id="IPR057737">
    <property type="entry name" value="Condensation_MtbB-like"/>
</dbReference>
<dbReference type="GO" id="GO:0004315">
    <property type="term" value="F:3-oxoacyl-[acyl-carrier-protein] synthase activity"/>
    <property type="evidence" value="ECO:0007669"/>
    <property type="project" value="InterPro"/>
</dbReference>
<feature type="active site" description="Proton acceptor; for dehydratase activity" evidence="6">
    <location>
        <position position="2938"/>
    </location>
</feature>
<dbReference type="SUPFAM" id="SSF53901">
    <property type="entry name" value="Thiolase-like"/>
    <property type="match status" value="2"/>
</dbReference>
<dbReference type="InterPro" id="IPR050091">
    <property type="entry name" value="PKS_NRPS_Biosynth_Enz"/>
</dbReference>
<dbReference type="PROSITE" id="PS50075">
    <property type="entry name" value="CARRIER"/>
    <property type="match status" value="3"/>
</dbReference>
<evidence type="ECO:0000256" key="4">
    <source>
        <dbReference type="ARBA" id="ARBA00022598"/>
    </source>
</evidence>
<dbReference type="InterPro" id="IPR014030">
    <property type="entry name" value="Ketoacyl_synth_N"/>
</dbReference>
<dbReference type="InterPro" id="IPR018201">
    <property type="entry name" value="Ketoacyl_synth_AS"/>
</dbReference>
<dbReference type="Gene3D" id="3.30.559.30">
    <property type="entry name" value="Nonribosomal peptide synthetase, condensation domain"/>
    <property type="match status" value="2"/>
</dbReference>
<sequence length="5131" mass="562370">MDQLWDCSLSELLGSELKEEAIRRSGHPSAPFFLTPIQEAYCYGREFNDVAAHGYMEVEVLEDFDQDRFVSAFRKLFERHDMLRMKVLELPDGYRQCICRSEHWDCEVIDLTQISPEAALRELDRMRDNFSHEVIPITSWPLFRIRISRRRNAKGSLQSRLHFSFDSLLLDMMSLRILFSEWHALYEGTPDLPKLKLGFRDWVMWLQEQEATPRYQKAKEYWEQRYQSMPGAPNLRLLTNPSTLQRPRFQRCLNLIPAVVWKTLTSSARRCGVTATSCLLTCFAAVLARWCDLSPPNLQEFVINLTTFSRDHQLEGIIGDFTSVVLVAVNHAAFGKESFKKSVEAVWKQLKKDLSNSLYDGVHVQRGLRQCGSSSAPIVFTSLLNLPLDAGDRESVGQKFGEAVYSVTQTPQVWLDFKAFIAQDGCLAVEWDYVPDILSQQHVQAMHSAFCRLVCLVANDFEQPLPEVLGDEHLDAWLRLNATRRDWTEAQCPSTLQEALWRKLAQEGAALISDGERSISVEQLKNKVGSLSQQLLRANLGTSDLVAVHLPRSASLVIAIYSVVQVGAAYLPLECDQPQNRKRKMLEHSCCKALIHSPDDSLGFAGICIGLAPSMLTQPVESFAQPARALPGHLAYVIYTSGSTGMPKGVAIQHKAVMNRLAWMQETYQLTANDVIMQKTPCGFDVSVWEFFWPLFGNFSLFLAKPDGHADPAYLWHHICAANITVIHFVPSMLRRFISAKCEAATKLRHIFCSGEALPTDLAQRTRDLIPSAEIHNLYGPTEAAIDVTFWQCHEAEPVCIGRPISNVQVFILNHGQLCPPGVTGELCLAGVNLAMGYLNDQELTEQVFVNNVPNLLRTMGVQRYYRTGDLARLNCQGCLEYLGRASRSQVKINGQRVELGEIESCLRSCAFVGAASVQWQDGKLAAYVEPLPHLKHLVSAQPEREKARRVIETLHERPLPEGFDPKKCLQLGRVALGPHPGAVDEAQHWSRRSSRRFGQGPTELQKMLAVIGQEGFAEFRGPFLQLRLEQAAAILAPLREVRRPDSIRGKYLYPSAGSTYSVQVFLLSDHDEHFYDAQRHALLLGPYSKSFSQVSHFKLCWRPELAKKLYEDKAARFAEIEAGCMLALIQKEAAKLNLEMSVSHTEHEEHLAIIGFRQAPARAGQSLKPQLDIYVYVQNCVGSTATGLYKWDQGLRNLRAVNWALTHPLWTEQHADAARVIYDAAFLLLCFGPSGETLCAGALLQELCLVGAECLGLCPLGRVVLPNFPEQREPLIALAGGALAKSQMEKPKTWLELLREHVLRCLPLHMLPKEFFLGDLPLTASGKLDTKALCSEVADAPLTEEEARLASLWRTSLGLGDGDTVDLCRSFMELGGDSRAFKVLRAKVKEAFGVNLVAAQALGFDLREMMQAIRSEDQSIPLSDERFKHKASVGQLGIFQAAKFEPRAYHIYLELTLSGSLDLLRLQRAIDQLAKCHPVLSLAYSEHYDAGEMILVMVPCPLEPLQLEGDMGALITTPFEAGRPLWRAQLLRLDTEHHVLGVVLHHMIADGESLDILVDHLTAAYNGIALPAPGSFADFVARQWRELEEPEAQKKLKFWEAKLEGIQQTELPLDAERGSERLGGRVSRQLLETDIAAKRRASLIRSAFCLLLHQTCSQKEIVTAMAASHRYEGEGGHEDLIGLYVNTIPLRSQWTSDMDTSCFIQAVENFRLESFQWQLPFQYLLQNLPESCICRDSLGQQPIFQTLLILLDDPRPDVKLHGLEPIPRLAARGVDTRHADVDLVPQYDMVLRVDILSDDQWRLTFDFDASIFKATTVERLADDYCRLLFSLAEVELPLVLANPRPKSSLSKLLTSALEDPRSIALAAVAASALAPAVSFGALHTWARCLAQRLAGEGVVSAVLRLPRCAGLVAAILGCLLGGITFIPTDAMPLARVATVVQNCAGLTWLLTSVDTRGEAAELDLPWCCVEDYQDGGLGVLKLPVDDDEKVAYVMHTSGSSGKPKGVELSRGSLCSFLETMTGMLEGLTLEAPLVWLSCTSPSFDIFLLEILGPLLLGGTIVLAPDEVLRDGLLLQQALLQSGASVLQLTPGRWSLLSMDFEETFLALCGGEQMSPLLAKSFLASKAKVLNMYGPTEATIWATCKLLEGTFAAGLERVIGRPLANTVAMVENGELLLAGPGVAKGYRNLPDLTAEKFRSFRGVRVYATGDVVERIGEEWVWLGRRDSQVKVNGHRVELGEVESCLLQHPCVGACAVVCQSEGAHSVLVAFVELCEAVSDQELRAFCEKTLECYKIPDFRRCALPLNPNGKIDRQALVQQARPRTAEREASHCRAAPARPMATGLVPAADVEMSVPLATQALWRVVSALLGSSQIGLDDDFFAFGMTSARAIEAQRRLKADGFSLRVNDFYAFRTCNELGPRLLPCATSPVPTLTLAITTVPIASSDCAVQGLAIRAAWSDGQVQFWDRLLQGADCVRDFSDSELVQLQNLDGCAEGTVVRSKGVISDFACFDADLFRLSLQEAQQLSPLHRCFLESAVHALEDAGIQMHSAGKIAVFAGMGDHDYLAGSFSSAEDLRIDLANSKDFLASRVSYALNFSGPSVNVQTACSTGLVAVALARTSLGDCDAALAGSVSLSPMSGARWKGDNLPFSPTGRCRAFSADADGIVVGQGVGCVLVQPVEGSPEVSPHCQLLCAAVNCDGAAKSAYQHPSQKAQANLVAETMQKANVYPGQVDMIECHGTGTRIGDPCEVAALSEAFQRRDSLTQGNFKGISGFGACTNGATAIGSCKSNFGHTGAAAGIVGFIKSCLCVSKSIVPATLHCHPPNADIDFETSPFFLAQEFVPGARLSGVSSFGLGGTNAHALVHARVQPQVARPTQSNFRREVFWHPEAQGAIFANHGYAQEECSHPFLQHAPWCNKRRIYDCKVSQPAHEWLWQHAPHGKAVFPGAGWVELFITAALREGFGDVCLRQVWFERPLPLAEECRFQIRVERAEAGFDLRATGPDGVPTFARAFLPASFDRAAREFPSSPHGLREVDVTSIYHNAGQGYGPAFQTVKQMEADGDFGVATVAGSLPAGFSISPALLDGAMQVMLGKHRGAGEVWPQSIQAIYFHNHYDQGPTSSCTVQAQWSAGRALKGCFSLCSGEAVLLQAEDLVFAVRKEVDTDGLVVQPAWEEVPAPDAEVLSTPLLALVQQGGLGEALMSAAGRAIDSLPAAQSMSALYGPWDSESEGSKACNLISEMSRHNPEDYPLTVWYLWSLDCGGAGELSEELERCCQCLLLLVRGLLQGQAKVARLLVVTSGATGLKSQVHLSQSAFVGLCRAIQLECPQLHLTHVDLELHPSDWPTIAQDLLREGDQGELGVAYRNASRCCWRPRLVQLPRMVSLGMEGCYLITGGLGALAAEIADFFADCGVEELILSSRTGIRDRSFPSRSSQVLEGLKGKGVKVHIVRGDISQQEHVANIFRTFGYITGIVHAAGILRDQSIPAVRWSDFSEVFRAKASGAYWLHKASLQLQLKNFVFCSSISSLLGSVGQACYASANSFQDGLATLRHQQGLAAKCVNFGPWADVGMAAELTLQPTLRHLPVQSALDVLGQVLQQQRFHQLMVAVMDYRLLGQRFQPWLQHLVSDSTDQVGPDGRSALERPSLEALQSVLAEFCEGDADPTTSFLDLGLDSLGLEHFAARIREQTGLEIQATHLFSYANLEKLTDFCLCLEAPGVQATEASDVKPHVLGGSCFVHAAACEYPFAVHLQGLWGFLQAGQDAVVHVPAQRWDVDVDQSMYSRHGAFLERDPFSFDERYFGLAPREVKFMDPQQRLLLETAVQATATVALPGSTGVWIGAMTRDFGDSLCKHHVPHDAYAGTGNCFSVLAGRVADRLDLRGPVMTLATACSSSLVGLDQGCLNLLHARCANAVVGGVSLMLAPDVTINCCKAHMLSRSGRCKSFDASADGYVRGEGCGVVCLNRDSQSSMSRVRSSQTTHDGKGLGLTQPNQKAQTEVVLSALRSAGLAPADIDVLEAHGTGTALGDPVEVSGLRAVFGERVGEKAATIFLGTAKSSFGHLEASAGALGLNRAMLCLRHHAVPCNLWLRQLNPRIQDQLGDWLQVVGEAAQLDLARNAGVSSFGFSGTNAHVVLSDSPEAKAMPDAQPVLFERGAHPWAFGPALLQDAGAALSDHGDADFLFSTTWQRQPKEQRKPGQKFMFLSCRDQGQLESRGDLKACWGPECPDPLEALIPDCYHVSPDVPESFEALVRVIVANRLAGVVVVASLDLPSFEPDMMCLLSCLHLVQALMKADLALPLLVLTQCAEVVDGSERVCLPHAPLLGFLRAAAVEYPGPLQYLDADEQEIIMGYPRQALRRGQLFHQVLARTEVTPPQIFLEGTGFVVSGGLGALGFEAARFLATQKAQRLLLLGRSDRRLGQLQLKELNAEVEARRCDVTSAQDVEDALIHFLEHGKVHGVLHAAGSPARVKLLRDMESGDLEMLETGAYGAWNLHSKAEELEIQLQHFVLFASSASLLPMLGQSAYAARNAFLDQLALFRWQMGRPAAAVSFGLWAEVGVGAEGFGRRLVPGMGSLTTRQALHALHRALESPAPLLAVPLNWEQFRPHMDWSTAAFTSRFHESRVQTSELRVQEVNALVRAAVTATMALEHDDLCDDTPLMDAGLDSIMSEELRGALNAKLGQNLISPQSMLSHGTISQLQDALRHKIQLNDSWEGDPVEYMKSQIHHQPGPQFVTLRQGSEQEMTKPLIFIHTIMGSNFMYQALAAWLSTHHVVAIDDPNFGKPEQHFQSIEDMALCYADLICDTFSEPYQVTGLSFGGAVAFEVAQQLARRGKRATVVMLDTACPQPGHLKLPNADQVSPKDVMGELADAAQDRFYQAELRNNERILNAYDPRKSISTARVVLLKARDLDGTSRTLSGLTDLWNGWEWLMPEMYSVPGSHFTICEQPYAHRTAAALRFVLANEPSMVSNVDAAEGLWLHAVKNGDRFLYTRLSGQVKESSSRRDLQLAALELAAGNDDVFLLRRLLHDTEFSKEALLTSWEAAKAARCFRSFSFLSLALEGGNLELDGYQEDCNENKMQLLIFEPVPVGKKRGKTWLETLESINATDSMSGNDAPMSIQLRRLQPAFG</sequence>
<dbReference type="CDD" id="cd05274">
    <property type="entry name" value="KR_FAS_SDR_x"/>
    <property type="match status" value="2"/>
</dbReference>
<evidence type="ECO:0000259" key="8">
    <source>
        <dbReference type="PROSITE" id="PS52004"/>
    </source>
</evidence>
<evidence type="ECO:0000259" key="7">
    <source>
        <dbReference type="PROSITE" id="PS50075"/>
    </source>
</evidence>
<dbReference type="Pfam" id="PF08659">
    <property type="entry name" value="KR"/>
    <property type="match status" value="2"/>
</dbReference>
<dbReference type="NCBIfam" id="TIGR01733">
    <property type="entry name" value="AA-adenyl-dom"/>
    <property type="match status" value="1"/>
</dbReference>
<dbReference type="GO" id="GO:0044550">
    <property type="term" value="P:secondary metabolite biosynthetic process"/>
    <property type="evidence" value="ECO:0007669"/>
    <property type="project" value="UniProtKB-ARBA"/>
</dbReference>
<dbReference type="InterPro" id="IPR045851">
    <property type="entry name" value="AMP-bd_C_sf"/>
</dbReference>
<dbReference type="Gene3D" id="3.40.47.10">
    <property type="match status" value="2"/>
</dbReference>
<evidence type="ECO:0000313" key="10">
    <source>
        <dbReference type="EMBL" id="CAJ1408779.1"/>
    </source>
</evidence>
<comment type="pathway">
    <text evidence="1">Siderophore biosynthesis.</text>
</comment>
<dbReference type="Pfam" id="PF14765">
    <property type="entry name" value="PS-DH"/>
    <property type="match status" value="1"/>
</dbReference>
<dbReference type="SMART" id="SM00822">
    <property type="entry name" value="PKS_KR"/>
    <property type="match status" value="2"/>
</dbReference>
<dbReference type="InterPro" id="IPR020806">
    <property type="entry name" value="PKS_PP-bd"/>
</dbReference>
<dbReference type="InterPro" id="IPR001031">
    <property type="entry name" value="Thioesterase"/>
</dbReference>
<dbReference type="SUPFAM" id="SSF56801">
    <property type="entry name" value="Acetyl-CoA synthetase-like"/>
    <property type="match status" value="2"/>
</dbReference>
<dbReference type="Pfam" id="PF21089">
    <property type="entry name" value="PKS_DH_N"/>
    <property type="match status" value="1"/>
</dbReference>
<dbReference type="FunFam" id="3.40.50.980:FF:000002">
    <property type="entry name" value="Enterobactin synthetase component F"/>
    <property type="match status" value="1"/>
</dbReference>
<evidence type="ECO:0000256" key="1">
    <source>
        <dbReference type="ARBA" id="ARBA00004924"/>
    </source>
</evidence>
<evidence type="ECO:0000256" key="5">
    <source>
        <dbReference type="ARBA" id="ARBA00022679"/>
    </source>
</evidence>
<comment type="caution">
    <text evidence="10">The sequence shown here is derived from an EMBL/GenBank/DDBJ whole genome shotgun (WGS) entry which is preliminary data.</text>
</comment>
<feature type="domain" description="Ketosynthase family 3 (KS3)" evidence="8">
    <location>
        <begin position="3734"/>
        <end position="4138"/>
    </location>
</feature>
<dbReference type="Pfam" id="PF00501">
    <property type="entry name" value="AMP-binding"/>
    <property type="match status" value="2"/>
</dbReference>
<dbReference type="InterPro" id="IPR029058">
    <property type="entry name" value="AB_hydrolase_fold"/>
</dbReference>
<dbReference type="CDD" id="cd19535">
    <property type="entry name" value="Cyc_NRPS"/>
    <property type="match status" value="1"/>
</dbReference>
<dbReference type="Gene3D" id="3.40.50.1820">
    <property type="entry name" value="alpha/beta hydrolase"/>
    <property type="match status" value="1"/>
</dbReference>
<keyword evidence="2" id="KW-0596">Phosphopantetheine</keyword>
<feature type="domain" description="Carrier" evidence="7">
    <location>
        <begin position="3641"/>
        <end position="3716"/>
    </location>
</feature>
<dbReference type="PROSITE" id="PS00455">
    <property type="entry name" value="AMP_BINDING"/>
    <property type="match status" value="2"/>
</dbReference>
<dbReference type="InterPro" id="IPR001242">
    <property type="entry name" value="Condensation_dom"/>
</dbReference>
<dbReference type="PANTHER" id="PTHR43775">
    <property type="entry name" value="FATTY ACID SYNTHASE"/>
    <property type="match status" value="1"/>
</dbReference>
<dbReference type="SUPFAM" id="SSF51735">
    <property type="entry name" value="NAD(P)-binding Rossmann-fold domains"/>
    <property type="match status" value="4"/>
</dbReference>
<dbReference type="SMART" id="SM01294">
    <property type="entry name" value="PKS_PP_betabranch"/>
    <property type="match status" value="1"/>
</dbReference>
<keyword evidence="11" id="KW-1185">Reference proteome</keyword>
<dbReference type="SMART" id="SM00824">
    <property type="entry name" value="PKS_TE"/>
    <property type="match status" value="1"/>
</dbReference>
<dbReference type="InterPro" id="IPR042104">
    <property type="entry name" value="PKS_dehydratase_sf"/>
</dbReference>
<dbReference type="PROSITE" id="PS00606">
    <property type="entry name" value="KS3_1"/>
    <property type="match status" value="2"/>
</dbReference>
<evidence type="ECO:0000256" key="6">
    <source>
        <dbReference type="PROSITE-ProRule" id="PRU01363"/>
    </source>
</evidence>
<dbReference type="InterPro" id="IPR013968">
    <property type="entry name" value="PKS_KR"/>
</dbReference>
<accession>A0AA36JNB4</accession>
<dbReference type="InterPro" id="IPR057326">
    <property type="entry name" value="KR_dom"/>
</dbReference>
<dbReference type="GO" id="GO:0006633">
    <property type="term" value="P:fatty acid biosynthetic process"/>
    <property type="evidence" value="ECO:0007669"/>
    <property type="project" value="InterPro"/>
</dbReference>
<dbReference type="InterPro" id="IPR049552">
    <property type="entry name" value="PKS_DH_N"/>
</dbReference>
<dbReference type="GO" id="GO:0031177">
    <property type="term" value="F:phosphopantetheine binding"/>
    <property type="evidence" value="ECO:0007669"/>
    <property type="project" value="InterPro"/>
</dbReference>
<dbReference type="Gene3D" id="3.30.559.10">
    <property type="entry name" value="Chloramphenicol acetyltransferase-like domain"/>
    <property type="match status" value="2"/>
</dbReference>
<dbReference type="InterPro" id="IPR036736">
    <property type="entry name" value="ACP-like_sf"/>
</dbReference>
<dbReference type="Gene3D" id="3.40.50.720">
    <property type="entry name" value="NAD(P)-binding Rossmann-like Domain"/>
    <property type="match status" value="2"/>
</dbReference>
<dbReference type="Pfam" id="PF13193">
    <property type="entry name" value="AMP-binding_C"/>
    <property type="match status" value="1"/>
</dbReference>
<dbReference type="CDD" id="cd00833">
    <property type="entry name" value="PKS"/>
    <property type="match status" value="2"/>
</dbReference>
<dbReference type="InterPro" id="IPR010071">
    <property type="entry name" value="AA_adenyl_dom"/>
</dbReference>
<dbReference type="SMART" id="SM00825">
    <property type="entry name" value="PKS_KS"/>
    <property type="match status" value="2"/>
</dbReference>
<organism evidence="10 11">
    <name type="scientific">Effrenium voratum</name>
    <dbReference type="NCBI Taxonomy" id="2562239"/>
    <lineage>
        <taxon>Eukaryota</taxon>
        <taxon>Sar</taxon>
        <taxon>Alveolata</taxon>
        <taxon>Dinophyceae</taxon>
        <taxon>Suessiales</taxon>
        <taxon>Symbiodiniaceae</taxon>
        <taxon>Effrenium</taxon>
    </lineage>
</organism>
<feature type="domain" description="PKS/mFAS DH" evidence="9">
    <location>
        <begin position="2908"/>
        <end position="3166"/>
    </location>
</feature>
<dbReference type="Gene3D" id="3.10.129.110">
    <property type="entry name" value="Polyketide synthase dehydratase"/>
    <property type="match status" value="1"/>
</dbReference>
<dbReference type="Gene3D" id="3.30.300.30">
    <property type="match status" value="3"/>
</dbReference>
<dbReference type="InterPro" id="IPR009081">
    <property type="entry name" value="PP-bd_ACP"/>
</dbReference>
<dbReference type="InterPro" id="IPR049900">
    <property type="entry name" value="PKS_mFAS_DH"/>
</dbReference>
<dbReference type="SMART" id="SM00823">
    <property type="entry name" value="PKS_PP"/>
    <property type="match status" value="4"/>
</dbReference>
<dbReference type="Pfam" id="PF00550">
    <property type="entry name" value="PP-binding"/>
    <property type="match status" value="3"/>
</dbReference>
<dbReference type="Pfam" id="PF00975">
    <property type="entry name" value="Thioesterase"/>
    <property type="match status" value="1"/>
</dbReference>
<evidence type="ECO:0000256" key="3">
    <source>
        <dbReference type="ARBA" id="ARBA00022553"/>
    </source>
</evidence>
<keyword evidence="5" id="KW-0808">Transferase</keyword>
<dbReference type="InterPro" id="IPR020802">
    <property type="entry name" value="TesA-like"/>
</dbReference>
<dbReference type="EMBL" id="CAUJNA010003732">
    <property type="protein sequence ID" value="CAJ1408779.1"/>
    <property type="molecule type" value="Genomic_DNA"/>
</dbReference>
<proteinExistence type="predicted"/>
<dbReference type="InterPro" id="IPR020845">
    <property type="entry name" value="AMP-binding_CS"/>
</dbReference>
<evidence type="ECO:0000256" key="2">
    <source>
        <dbReference type="ARBA" id="ARBA00022450"/>
    </source>
</evidence>
<dbReference type="Proteomes" id="UP001178507">
    <property type="component" value="Unassembled WGS sequence"/>
</dbReference>
<dbReference type="CDD" id="cd05930">
    <property type="entry name" value="A_NRPS"/>
    <property type="match status" value="1"/>
</dbReference>
<reference evidence="10" key="1">
    <citation type="submission" date="2023-08" db="EMBL/GenBank/DDBJ databases">
        <authorList>
            <person name="Chen Y."/>
            <person name="Shah S."/>
            <person name="Dougan E. K."/>
            <person name="Thang M."/>
            <person name="Chan C."/>
        </authorList>
    </citation>
    <scope>NUCLEOTIDE SEQUENCE</scope>
</reference>
<evidence type="ECO:0000259" key="9">
    <source>
        <dbReference type="PROSITE" id="PS52019"/>
    </source>
</evidence>
<keyword evidence="4" id="KW-0436">Ligase</keyword>
<dbReference type="Pfam" id="PF00109">
    <property type="entry name" value="ketoacyl-synt"/>
    <property type="match status" value="2"/>
</dbReference>
<dbReference type="InterPro" id="IPR020807">
    <property type="entry name" value="PKS_DH"/>
</dbReference>
<dbReference type="SUPFAM" id="SSF47336">
    <property type="entry name" value="ACP-like"/>
    <property type="match status" value="4"/>
</dbReference>
<dbReference type="GO" id="GO:0004312">
    <property type="term" value="F:fatty acid synthase activity"/>
    <property type="evidence" value="ECO:0007669"/>
    <property type="project" value="TreeGrafter"/>
</dbReference>
<dbReference type="InterPro" id="IPR025110">
    <property type="entry name" value="AMP-bd_C"/>
</dbReference>
<feature type="region of interest" description="C-terminal hotdog fold" evidence="6">
    <location>
        <begin position="3033"/>
        <end position="3166"/>
    </location>
</feature>
<dbReference type="Gene3D" id="1.10.1200.10">
    <property type="entry name" value="ACP-like"/>
    <property type="match status" value="4"/>
</dbReference>
<dbReference type="InterPro" id="IPR036291">
    <property type="entry name" value="NAD(P)-bd_dom_sf"/>
</dbReference>
<protein>
    <submittedName>
        <fullName evidence="10">Uncharacterized protein</fullName>
    </submittedName>
</protein>
<dbReference type="InterPro" id="IPR000873">
    <property type="entry name" value="AMP-dep_synth/lig_dom"/>
</dbReference>
<dbReference type="Gene3D" id="3.40.50.12780">
    <property type="entry name" value="N-terminal domain of ligase-like"/>
    <property type="match status" value="2"/>
</dbReference>
<evidence type="ECO:0000313" key="11">
    <source>
        <dbReference type="Proteomes" id="UP001178507"/>
    </source>
</evidence>
<feature type="domain" description="Carrier" evidence="7">
    <location>
        <begin position="4634"/>
        <end position="4709"/>
    </location>
</feature>
<feature type="domain" description="Carrier" evidence="7">
    <location>
        <begin position="1341"/>
        <end position="1421"/>
    </location>
</feature>
<dbReference type="Pfam" id="PF00668">
    <property type="entry name" value="Condensation"/>
    <property type="match status" value="2"/>
</dbReference>
<gene>
    <name evidence="10" type="ORF">EVOR1521_LOCUS30037</name>
</gene>
<dbReference type="InterPro" id="IPR049551">
    <property type="entry name" value="PKS_DH_C"/>
</dbReference>
<dbReference type="InterPro" id="IPR014031">
    <property type="entry name" value="Ketoacyl_synth_C"/>
</dbReference>
<dbReference type="InterPro" id="IPR023213">
    <property type="entry name" value="CAT-like_dom_sf"/>
</dbReference>
<feature type="domain" description="Ketosynthase family 3 (KS3)" evidence="8">
    <location>
        <begin position="2444"/>
        <end position="2867"/>
    </location>
</feature>
<dbReference type="SMART" id="SM00826">
    <property type="entry name" value="PKS_DH"/>
    <property type="match status" value="1"/>
</dbReference>
<dbReference type="InterPro" id="IPR042099">
    <property type="entry name" value="ANL_N_sf"/>
</dbReference>
<dbReference type="InterPro" id="IPR020841">
    <property type="entry name" value="PKS_Beta-ketoAc_synthase_dom"/>
</dbReference>
<feature type="region of interest" description="N-terminal hotdog fold" evidence="6">
    <location>
        <begin position="2908"/>
        <end position="3022"/>
    </location>
</feature>
<dbReference type="PANTHER" id="PTHR43775:SF37">
    <property type="entry name" value="SI:DKEY-61P9.11"/>
    <property type="match status" value="1"/>
</dbReference>
<dbReference type="PROSITE" id="PS52004">
    <property type="entry name" value="KS3_2"/>
    <property type="match status" value="2"/>
</dbReference>
<feature type="active site" description="Proton donor; for dehydratase activity" evidence="6">
    <location>
        <position position="3086"/>
    </location>
</feature>